<keyword evidence="2" id="KW-1185">Reference proteome</keyword>
<organism evidence="1 2">
    <name type="scientific">Solanum bulbocastanum</name>
    <name type="common">Wild potato</name>
    <dbReference type="NCBI Taxonomy" id="147425"/>
    <lineage>
        <taxon>Eukaryota</taxon>
        <taxon>Viridiplantae</taxon>
        <taxon>Streptophyta</taxon>
        <taxon>Embryophyta</taxon>
        <taxon>Tracheophyta</taxon>
        <taxon>Spermatophyta</taxon>
        <taxon>Magnoliopsida</taxon>
        <taxon>eudicotyledons</taxon>
        <taxon>Gunneridae</taxon>
        <taxon>Pentapetalae</taxon>
        <taxon>asterids</taxon>
        <taxon>lamiids</taxon>
        <taxon>Solanales</taxon>
        <taxon>Solanaceae</taxon>
        <taxon>Solanoideae</taxon>
        <taxon>Solaneae</taxon>
        <taxon>Solanum</taxon>
    </lineage>
</organism>
<comment type="caution">
    <text evidence="1">The sequence shown here is derived from an EMBL/GenBank/DDBJ whole genome shotgun (WGS) entry which is preliminary data.</text>
</comment>
<name>A0AAN8Y9A5_SOLBU</name>
<sequence>MDVLHEYEHQSGQKVNNDKSFFFLHQNIAMEIPILVEQCVGMNKGSFSMKYLGCPITHTRKKKEYYAELIERVKDKLQSWKGRMLSYGGKEVLLSSVLQSIPIYVLSVITPSICMIKELHNIFAKFFWSNKESGRSKHWAEWIKACLPKQEGELGFRSLFEVS</sequence>
<accession>A0AAN8Y9A5</accession>
<dbReference type="EMBL" id="JBANQN010000009">
    <property type="protein sequence ID" value="KAK6781273.1"/>
    <property type="molecule type" value="Genomic_DNA"/>
</dbReference>
<proteinExistence type="predicted"/>
<dbReference type="Proteomes" id="UP001371456">
    <property type="component" value="Unassembled WGS sequence"/>
</dbReference>
<evidence type="ECO:0000313" key="1">
    <source>
        <dbReference type="EMBL" id="KAK6781273.1"/>
    </source>
</evidence>
<protein>
    <submittedName>
        <fullName evidence="1">Uncharacterized protein</fullName>
    </submittedName>
</protein>
<dbReference type="AlphaFoldDB" id="A0AAN8Y9A5"/>
<evidence type="ECO:0000313" key="2">
    <source>
        <dbReference type="Proteomes" id="UP001371456"/>
    </source>
</evidence>
<dbReference type="PANTHER" id="PTHR33116">
    <property type="entry name" value="REVERSE TRANSCRIPTASE ZINC-BINDING DOMAIN-CONTAINING PROTEIN-RELATED-RELATED"/>
    <property type="match status" value="1"/>
</dbReference>
<reference evidence="1 2" key="1">
    <citation type="submission" date="2024-02" db="EMBL/GenBank/DDBJ databases">
        <title>de novo genome assembly of Solanum bulbocastanum strain 11H21.</title>
        <authorList>
            <person name="Hosaka A.J."/>
        </authorList>
    </citation>
    <scope>NUCLEOTIDE SEQUENCE [LARGE SCALE GENOMIC DNA]</scope>
    <source>
        <tissue evidence="1">Young leaves</tissue>
    </source>
</reference>
<gene>
    <name evidence="1" type="ORF">RDI58_023457</name>
</gene>
<dbReference type="PANTHER" id="PTHR33116:SF67">
    <property type="entry name" value="REVERSE TRANSCRIPTASE"/>
    <property type="match status" value="1"/>
</dbReference>